<name>A0AA35S9D9_GEOBA</name>
<proteinExistence type="predicted"/>
<evidence type="ECO:0000313" key="1">
    <source>
        <dbReference type="EMBL" id="CAI8024526.1"/>
    </source>
</evidence>
<dbReference type="EMBL" id="CASHTH010002083">
    <property type="protein sequence ID" value="CAI8024526.1"/>
    <property type="molecule type" value="Genomic_DNA"/>
</dbReference>
<comment type="caution">
    <text evidence="1">The sequence shown here is derived from an EMBL/GenBank/DDBJ whole genome shotgun (WGS) entry which is preliminary data.</text>
</comment>
<accession>A0AA35S9D9</accession>
<dbReference type="AlphaFoldDB" id="A0AA35S9D9"/>
<protein>
    <submittedName>
        <fullName evidence="1">Uncharacterized protein</fullName>
    </submittedName>
</protein>
<keyword evidence="2" id="KW-1185">Reference proteome</keyword>
<sequence>MRIPGEKRSPFPDECGNRAGMFAEAMRDGDMDLAWSLLSKETRGMRMGVWATRYRIDMQVAYRAGYNQGHPMREAMLEDFRTTVLGLWPLEDLTDLGISPTSYVDDEHAFAFLPFGITEDNTEVRRGRAMNGLILPMLMEDGEWRIDLPGWRFMENPNADDPKAKEQE</sequence>
<organism evidence="1 2">
    <name type="scientific">Geodia barretti</name>
    <name type="common">Barrett's horny sponge</name>
    <dbReference type="NCBI Taxonomy" id="519541"/>
    <lineage>
        <taxon>Eukaryota</taxon>
        <taxon>Metazoa</taxon>
        <taxon>Porifera</taxon>
        <taxon>Demospongiae</taxon>
        <taxon>Heteroscleromorpha</taxon>
        <taxon>Tetractinellida</taxon>
        <taxon>Astrophorina</taxon>
        <taxon>Geodiidae</taxon>
        <taxon>Geodia</taxon>
    </lineage>
</organism>
<gene>
    <name evidence="1" type="ORF">GBAR_LOCUS14248</name>
</gene>
<evidence type="ECO:0000313" key="2">
    <source>
        <dbReference type="Proteomes" id="UP001174909"/>
    </source>
</evidence>
<reference evidence="1" key="1">
    <citation type="submission" date="2023-03" db="EMBL/GenBank/DDBJ databases">
        <authorList>
            <person name="Steffen K."/>
            <person name="Cardenas P."/>
        </authorList>
    </citation>
    <scope>NUCLEOTIDE SEQUENCE</scope>
</reference>
<dbReference type="Proteomes" id="UP001174909">
    <property type="component" value="Unassembled WGS sequence"/>
</dbReference>